<dbReference type="Proteomes" id="UP000521943">
    <property type="component" value="Unassembled WGS sequence"/>
</dbReference>
<sequence length="221" mass="25422">MHMPPRLHLPLTLTLTLTLTLSAGWYDGGRTVERAQPRRTRHMARLHVHLLLTPLILALALRTMNTSDSHLDQIPLPHYHPHRLPLRIRIPRILPRRTSSRDRIPLAIAVYERLFILVLSLTFTRTRATPFLQLPSLRFLDLQAQLDLLHRAYPQNLPQSPHPNPSKTPINLHTPRFPLPILLPVSLSVQAPQITHPRIDSNRRLGRPVILLFEQGRTRAA</sequence>
<feature type="chain" id="PRO_5034534922" description="Secreted protein" evidence="1">
    <location>
        <begin position="23"/>
        <end position="221"/>
    </location>
</feature>
<organism evidence="2 3">
    <name type="scientific">Ephemerocybe angulata</name>
    <dbReference type="NCBI Taxonomy" id="980116"/>
    <lineage>
        <taxon>Eukaryota</taxon>
        <taxon>Fungi</taxon>
        <taxon>Dikarya</taxon>
        <taxon>Basidiomycota</taxon>
        <taxon>Agaricomycotina</taxon>
        <taxon>Agaricomycetes</taxon>
        <taxon>Agaricomycetidae</taxon>
        <taxon>Agaricales</taxon>
        <taxon>Agaricineae</taxon>
        <taxon>Psathyrellaceae</taxon>
        <taxon>Ephemerocybe</taxon>
    </lineage>
</organism>
<protein>
    <recommendedName>
        <fullName evidence="4">Secreted protein</fullName>
    </recommendedName>
</protein>
<gene>
    <name evidence="2" type="ORF">DFP72DRAFT_868633</name>
</gene>
<name>A0A8H6IJ47_9AGAR</name>
<accession>A0A8H6IJ47</accession>
<dbReference type="EMBL" id="JACGCI010000002">
    <property type="protein sequence ID" value="KAF6765849.1"/>
    <property type="molecule type" value="Genomic_DNA"/>
</dbReference>
<dbReference type="AlphaFoldDB" id="A0A8H6IJ47"/>
<evidence type="ECO:0008006" key="4">
    <source>
        <dbReference type="Google" id="ProtNLM"/>
    </source>
</evidence>
<comment type="caution">
    <text evidence="2">The sequence shown here is derived from an EMBL/GenBank/DDBJ whole genome shotgun (WGS) entry which is preliminary data.</text>
</comment>
<evidence type="ECO:0000313" key="3">
    <source>
        <dbReference type="Proteomes" id="UP000521943"/>
    </source>
</evidence>
<proteinExistence type="predicted"/>
<reference evidence="2 3" key="1">
    <citation type="submission" date="2020-07" db="EMBL/GenBank/DDBJ databases">
        <title>Comparative genomics of pyrophilous fungi reveals a link between fire events and developmental genes.</title>
        <authorList>
            <consortium name="DOE Joint Genome Institute"/>
            <person name="Steindorff A.S."/>
            <person name="Carver A."/>
            <person name="Calhoun S."/>
            <person name="Stillman K."/>
            <person name="Liu H."/>
            <person name="Lipzen A."/>
            <person name="Pangilinan J."/>
            <person name="Labutti K."/>
            <person name="Bruns T.D."/>
            <person name="Grigoriev I.V."/>
        </authorList>
    </citation>
    <scope>NUCLEOTIDE SEQUENCE [LARGE SCALE GENOMIC DNA]</scope>
    <source>
        <strain evidence="2 3">CBS 144469</strain>
    </source>
</reference>
<keyword evidence="3" id="KW-1185">Reference proteome</keyword>
<evidence type="ECO:0000256" key="1">
    <source>
        <dbReference type="SAM" id="SignalP"/>
    </source>
</evidence>
<feature type="signal peptide" evidence="1">
    <location>
        <begin position="1"/>
        <end position="22"/>
    </location>
</feature>
<keyword evidence="1" id="KW-0732">Signal</keyword>
<evidence type="ECO:0000313" key="2">
    <source>
        <dbReference type="EMBL" id="KAF6765849.1"/>
    </source>
</evidence>